<dbReference type="InterPro" id="IPR031421">
    <property type="entry name" value="DUF4666"/>
</dbReference>
<keyword evidence="3" id="KW-1185">Reference proteome</keyword>
<dbReference type="OrthoDB" id="689003at2759"/>
<gene>
    <name evidence="2" type="primary">LOC125518498</name>
</gene>
<feature type="compositionally biased region" description="Basic residues" evidence="1">
    <location>
        <begin position="131"/>
        <end position="145"/>
    </location>
</feature>
<evidence type="ECO:0000313" key="3">
    <source>
        <dbReference type="Proteomes" id="UP000015106"/>
    </source>
</evidence>
<feature type="compositionally biased region" description="Low complexity" evidence="1">
    <location>
        <begin position="28"/>
        <end position="38"/>
    </location>
</feature>
<dbReference type="Gramene" id="TuG1812G0700004073.01.T01">
    <property type="protein sequence ID" value="TuG1812G0700004073.01.T01.cds268939"/>
    <property type="gene ID" value="TuG1812G0700004073.01"/>
</dbReference>
<accession>A0A8R7R5A7</accession>
<dbReference type="PANTHER" id="PTHR33730">
    <property type="entry name" value="OS05G0542732 PROTEIN-RELATED"/>
    <property type="match status" value="1"/>
</dbReference>
<dbReference type="PANTHER" id="PTHR33730:SF37">
    <property type="entry name" value="EXPRESSED PROTEIN"/>
    <property type="match status" value="1"/>
</dbReference>
<evidence type="ECO:0000313" key="2">
    <source>
        <dbReference type="EnsemblPlants" id="TuG1812G0700004073.01.T01.cds268939"/>
    </source>
</evidence>
<reference evidence="2" key="2">
    <citation type="submission" date="2018-03" db="EMBL/GenBank/DDBJ databases">
        <title>The Triticum urartu genome reveals the dynamic nature of wheat genome evolution.</title>
        <authorList>
            <person name="Ling H."/>
            <person name="Ma B."/>
            <person name="Shi X."/>
            <person name="Liu H."/>
            <person name="Dong L."/>
            <person name="Sun H."/>
            <person name="Cao Y."/>
            <person name="Gao Q."/>
            <person name="Zheng S."/>
            <person name="Li Y."/>
            <person name="Yu Y."/>
            <person name="Du H."/>
            <person name="Qi M."/>
            <person name="Li Y."/>
            <person name="Yu H."/>
            <person name="Cui Y."/>
            <person name="Wang N."/>
            <person name="Chen C."/>
            <person name="Wu H."/>
            <person name="Zhao Y."/>
            <person name="Zhang J."/>
            <person name="Li Y."/>
            <person name="Zhou W."/>
            <person name="Zhang B."/>
            <person name="Hu W."/>
            <person name="Eijk M."/>
            <person name="Tang J."/>
            <person name="Witsenboer H."/>
            <person name="Zhao S."/>
            <person name="Li Z."/>
            <person name="Zhang A."/>
            <person name="Wang D."/>
            <person name="Liang C."/>
        </authorList>
    </citation>
    <scope>NUCLEOTIDE SEQUENCE [LARGE SCALE GENOMIC DNA]</scope>
    <source>
        <strain evidence="2">cv. G1812</strain>
    </source>
</reference>
<name>A0A8R7R5A7_TRIUA</name>
<reference evidence="3" key="1">
    <citation type="journal article" date="2013" name="Nature">
        <title>Draft genome of the wheat A-genome progenitor Triticum urartu.</title>
        <authorList>
            <person name="Ling H.Q."/>
            <person name="Zhao S."/>
            <person name="Liu D."/>
            <person name="Wang J."/>
            <person name="Sun H."/>
            <person name="Zhang C."/>
            <person name="Fan H."/>
            <person name="Li D."/>
            <person name="Dong L."/>
            <person name="Tao Y."/>
            <person name="Gao C."/>
            <person name="Wu H."/>
            <person name="Li Y."/>
            <person name="Cui Y."/>
            <person name="Guo X."/>
            <person name="Zheng S."/>
            <person name="Wang B."/>
            <person name="Yu K."/>
            <person name="Liang Q."/>
            <person name="Yang W."/>
            <person name="Lou X."/>
            <person name="Chen J."/>
            <person name="Feng M."/>
            <person name="Jian J."/>
            <person name="Zhang X."/>
            <person name="Luo G."/>
            <person name="Jiang Y."/>
            <person name="Liu J."/>
            <person name="Wang Z."/>
            <person name="Sha Y."/>
            <person name="Zhang B."/>
            <person name="Wu H."/>
            <person name="Tang D."/>
            <person name="Shen Q."/>
            <person name="Xue P."/>
            <person name="Zou S."/>
            <person name="Wang X."/>
            <person name="Liu X."/>
            <person name="Wang F."/>
            <person name="Yang Y."/>
            <person name="An X."/>
            <person name="Dong Z."/>
            <person name="Zhang K."/>
            <person name="Zhang X."/>
            <person name="Luo M.C."/>
            <person name="Dvorak J."/>
            <person name="Tong Y."/>
            <person name="Wang J."/>
            <person name="Yang H."/>
            <person name="Li Z."/>
            <person name="Wang D."/>
            <person name="Zhang A."/>
            <person name="Wang J."/>
        </authorList>
    </citation>
    <scope>NUCLEOTIDE SEQUENCE</scope>
    <source>
        <strain evidence="3">cv. G1812</strain>
    </source>
</reference>
<dbReference type="EnsemblPlants" id="TuG1812G0700004073.01.T01">
    <property type="protein sequence ID" value="TuG1812G0700004073.01.T01.cds268939"/>
    <property type="gene ID" value="TuG1812G0700004073.01"/>
</dbReference>
<dbReference type="Pfam" id="PF15697">
    <property type="entry name" value="DUF4666"/>
    <property type="match status" value="1"/>
</dbReference>
<feature type="region of interest" description="Disordered" evidence="1">
    <location>
        <begin position="1"/>
        <end position="145"/>
    </location>
</feature>
<feature type="compositionally biased region" description="Basic and acidic residues" evidence="1">
    <location>
        <begin position="62"/>
        <end position="98"/>
    </location>
</feature>
<dbReference type="AlphaFoldDB" id="A0A8R7R5A7"/>
<reference evidence="2" key="3">
    <citation type="submission" date="2022-06" db="UniProtKB">
        <authorList>
            <consortium name="EnsemblPlants"/>
        </authorList>
    </citation>
    <scope>IDENTIFICATION</scope>
</reference>
<sequence length="145" mass="15648">MEGLQRSSSTFRRSGSSGLVWDERFLTEGAEAQAASEGGADDAQPEMRRSRSTGGVGMMLRRGGDDKKQQQQKKKEQQGQKKKDEERDPQVFRTKEVAPDVDPPSPRVSGCILCAIFGGSGSGSGSSPAARRGRAKPKRKQRPAA</sequence>
<dbReference type="RefSeq" id="XP_048539279.1">
    <property type="nucleotide sequence ID" value="XM_048683322.1"/>
</dbReference>
<proteinExistence type="predicted"/>
<dbReference type="KEGG" id="tua:125518498"/>
<feature type="compositionally biased region" description="Low complexity" evidence="1">
    <location>
        <begin position="1"/>
        <end position="18"/>
    </location>
</feature>
<protein>
    <recommendedName>
        <fullName evidence="4">MAPK kinase substrate protein</fullName>
    </recommendedName>
</protein>
<dbReference type="Proteomes" id="UP000015106">
    <property type="component" value="Chromosome 7"/>
</dbReference>
<evidence type="ECO:0008006" key="4">
    <source>
        <dbReference type="Google" id="ProtNLM"/>
    </source>
</evidence>
<evidence type="ECO:0000256" key="1">
    <source>
        <dbReference type="SAM" id="MobiDB-lite"/>
    </source>
</evidence>
<organism evidence="2 3">
    <name type="scientific">Triticum urartu</name>
    <name type="common">Red wild einkorn</name>
    <name type="synonym">Crithodium urartu</name>
    <dbReference type="NCBI Taxonomy" id="4572"/>
    <lineage>
        <taxon>Eukaryota</taxon>
        <taxon>Viridiplantae</taxon>
        <taxon>Streptophyta</taxon>
        <taxon>Embryophyta</taxon>
        <taxon>Tracheophyta</taxon>
        <taxon>Spermatophyta</taxon>
        <taxon>Magnoliopsida</taxon>
        <taxon>Liliopsida</taxon>
        <taxon>Poales</taxon>
        <taxon>Poaceae</taxon>
        <taxon>BOP clade</taxon>
        <taxon>Pooideae</taxon>
        <taxon>Triticodae</taxon>
        <taxon>Triticeae</taxon>
        <taxon>Triticinae</taxon>
        <taxon>Triticum</taxon>
    </lineage>
</organism>
<dbReference type="GeneID" id="125518498"/>